<dbReference type="InterPro" id="IPR010982">
    <property type="entry name" value="Lambda_DNA-bd_dom_sf"/>
</dbReference>
<feature type="region of interest" description="Disordered" evidence="1">
    <location>
        <begin position="76"/>
        <end position="99"/>
    </location>
</feature>
<dbReference type="RefSeq" id="WP_126582803.1">
    <property type="nucleotide sequence ID" value="NZ_BIFR01000002.1"/>
</dbReference>
<dbReference type="PROSITE" id="PS50943">
    <property type="entry name" value="HTH_CROC1"/>
    <property type="match status" value="1"/>
</dbReference>
<dbReference type="CDD" id="cd00093">
    <property type="entry name" value="HTH_XRE"/>
    <property type="match status" value="1"/>
</dbReference>
<name>A0A402A849_9CHLR</name>
<gene>
    <name evidence="3" type="ORF">KTT_51810</name>
</gene>
<sequence>MGQKQLNEKLINARLSKQWTQEEACEKLGVPSARTWQRWEREGVTPSLYFRKKLCEVFCLSLEDLGFEQPTSIGNISSTRERAHSNTSEKEPPPLLTPKNASLFKAQTTDEKLLQTIIERNFSRDLTEELLASNIKTMNFRDEWQYVVNNLVAEAKSELRAMVFDVELTRWWNTIAGQIYMMTNIGLLKKKIPIKRIFILSSLDMRLRMNTLITAYVHHKIGVNVRICKAANFQNNIPFKPDMFSVHDNLFVTLYYFSLEKPITNLLLETKHIAEFTSFYDDLFEDDQLCSDVESVVARSHYNESFFTTVKTELNMLYTLEKYGSVTELARRL</sequence>
<dbReference type="InterPro" id="IPR001387">
    <property type="entry name" value="Cro/C1-type_HTH"/>
</dbReference>
<proteinExistence type="predicted"/>
<organism evidence="3 4">
    <name type="scientific">Tengunoibacter tsumagoiensis</name>
    <dbReference type="NCBI Taxonomy" id="2014871"/>
    <lineage>
        <taxon>Bacteria</taxon>
        <taxon>Bacillati</taxon>
        <taxon>Chloroflexota</taxon>
        <taxon>Ktedonobacteria</taxon>
        <taxon>Ktedonobacterales</taxon>
        <taxon>Dictyobacteraceae</taxon>
        <taxon>Tengunoibacter</taxon>
    </lineage>
</organism>
<dbReference type="AlphaFoldDB" id="A0A402A849"/>
<evidence type="ECO:0000313" key="3">
    <source>
        <dbReference type="EMBL" id="GCE15322.1"/>
    </source>
</evidence>
<dbReference type="Gene3D" id="1.10.260.40">
    <property type="entry name" value="lambda repressor-like DNA-binding domains"/>
    <property type="match status" value="1"/>
</dbReference>
<keyword evidence="4" id="KW-1185">Reference proteome</keyword>
<reference evidence="4" key="1">
    <citation type="submission" date="2018-12" db="EMBL/GenBank/DDBJ databases">
        <title>Tengunoibacter tsumagoiensis gen. nov., sp. nov., Dictyobacter kobayashii sp. nov., D. alpinus sp. nov., and D. joshuensis sp. nov. and description of Dictyobacteraceae fam. nov. within the order Ktedonobacterales isolated from Tengu-no-mugimeshi.</title>
        <authorList>
            <person name="Wang C.M."/>
            <person name="Zheng Y."/>
            <person name="Sakai Y."/>
            <person name="Toyoda A."/>
            <person name="Minakuchi Y."/>
            <person name="Abe K."/>
            <person name="Yokota A."/>
            <person name="Yabe S."/>
        </authorList>
    </citation>
    <scope>NUCLEOTIDE SEQUENCE [LARGE SCALE GENOMIC DNA]</scope>
    <source>
        <strain evidence="4">Uno3</strain>
    </source>
</reference>
<protein>
    <recommendedName>
        <fullName evidence="2">HTH cro/C1-type domain-containing protein</fullName>
    </recommendedName>
</protein>
<feature type="compositionally biased region" description="Basic and acidic residues" evidence="1">
    <location>
        <begin position="79"/>
        <end position="92"/>
    </location>
</feature>
<dbReference type="EMBL" id="BIFR01000002">
    <property type="protein sequence ID" value="GCE15322.1"/>
    <property type="molecule type" value="Genomic_DNA"/>
</dbReference>
<dbReference type="GO" id="GO:0003677">
    <property type="term" value="F:DNA binding"/>
    <property type="evidence" value="ECO:0007669"/>
    <property type="project" value="InterPro"/>
</dbReference>
<accession>A0A402A849</accession>
<evidence type="ECO:0000259" key="2">
    <source>
        <dbReference type="PROSITE" id="PS50943"/>
    </source>
</evidence>
<dbReference type="Proteomes" id="UP000287352">
    <property type="component" value="Unassembled WGS sequence"/>
</dbReference>
<evidence type="ECO:0000313" key="4">
    <source>
        <dbReference type="Proteomes" id="UP000287352"/>
    </source>
</evidence>
<comment type="caution">
    <text evidence="3">The sequence shown here is derived from an EMBL/GenBank/DDBJ whole genome shotgun (WGS) entry which is preliminary data.</text>
</comment>
<evidence type="ECO:0000256" key="1">
    <source>
        <dbReference type="SAM" id="MobiDB-lite"/>
    </source>
</evidence>
<dbReference type="SUPFAM" id="SSF47413">
    <property type="entry name" value="lambda repressor-like DNA-binding domains"/>
    <property type="match status" value="1"/>
</dbReference>
<feature type="domain" description="HTH cro/C1-type" evidence="2">
    <location>
        <begin position="10"/>
        <end position="65"/>
    </location>
</feature>
<dbReference type="SMART" id="SM00530">
    <property type="entry name" value="HTH_XRE"/>
    <property type="match status" value="1"/>
</dbReference>